<gene>
    <name evidence="1" type="ordered locus">CENSYa_1096</name>
</gene>
<sequence length="59" mass="6489">MISLNQPTAEINRLLKKYQGNKDTIILSLGVSVGSQSITKTSFNRSPFTTSLNDAYRGI</sequence>
<evidence type="ECO:0000313" key="1">
    <source>
        <dbReference type="EMBL" id="ABK77725.1"/>
    </source>
</evidence>
<reference evidence="1 2" key="1">
    <citation type="journal article" date="2006" name="Proc. Natl. Acad. Sci. U.S.A.">
        <title>Genomic analysis of the uncultivated marine crenarchaeote Cenarchaeum symbiosum.</title>
        <authorList>
            <person name="Hallam S.J."/>
            <person name="Konstantinidis K.T."/>
            <person name="Putnam N."/>
            <person name="Schleper C."/>
            <person name="Watanabe Y."/>
            <person name="Sugahara J."/>
            <person name="Preston C."/>
            <person name="de la Torre J."/>
            <person name="Richardson P.M."/>
            <person name="DeLong E.F."/>
        </authorList>
    </citation>
    <scope>NUCLEOTIDE SEQUENCE [LARGE SCALE GENOMIC DNA]</scope>
    <source>
        <strain evidence="2">A</strain>
    </source>
</reference>
<accession>A0RWK8</accession>
<dbReference type="Proteomes" id="UP000000758">
    <property type="component" value="Chromosome"/>
</dbReference>
<dbReference type="AlphaFoldDB" id="A0RWK8"/>
<protein>
    <submittedName>
        <fullName evidence="1">Uncharacterized protein</fullName>
    </submittedName>
</protein>
<dbReference type="EnsemblBacteria" id="ABK77725">
    <property type="protein sequence ID" value="ABK77725"/>
    <property type="gene ID" value="CENSYa_1096"/>
</dbReference>
<evidence type="ECO:0000313" key="2">
    <source>
        <dbReference type="Proteomes" id="UP000000758"/>
    </source>
</evidence>
<dbReference type="KEGG" id="csy:CENSYa_1096"/>
<dbReference type="HOGENOM" id="CLU_2949105_0_0_2"/>
<dbReference type="EMBL" id="DP000238">
    <property type="protein sequence ID" value="ABK77725.1"/>
    <property type="molecule type" value="Genomic_DNA"/>
</dbReference>
<organism evidence="1 2">
    <name type="scientific">Cenarchaeum symbiosum (strain A)</name>
    <dbReference type="NCBI Taxonomy" id="414004"/>
    <lineage>
        <taxon>Archaea</taxon>
        <taxon>Nitrososphaerota</taxon>
        <taxon>Candidatus Cenarchaeales</taxon>
        <taxon>Candidatus Cenarchaeaceae</taxon>
        <taxon>Candidatus Cenarchaeum</taxon>
    </lineage>
</organism>
<keyword evidence="2" id="KW-1185">Reference proteome</keyword>
<name>A0RWK8_CENSY</name>
<proteinExistence type="predicted"/>